<dbReference type="GO" id="GO:0000981">
    <property type="term" value="F:DNA-binding transcription factor activity, RNA polymerase II-specific"/>
    <property type="evidence" value="ECO:0007669"/>
    <property type="project" value="InterPro"/>
</dbReference>
<keyword evidence="10" id="KW-1185">Reference proteome</keyword>
<dbReference type="GO" id="GO:0000978">
    <property type="term" value="F:RNA polymerase II cis-regulatory region sequence-specific DNA binding"/>
    <property type="evidence" value="ECO:0007669"/>
    <property type="project" value="TreeGrafter"/>
</dbReference>
<sequence length="370" mass="41616">MYEIEVNQNCQMRSPEGEMMNREVNTSDYKMDVPAMPSSGECHDDNVTPSVTTCQPASGDDQELGVNGTRVRRRNGTVHSHKPSHRGKTPQDLTTPLKKWLYENRGNPYPTKQEKVALAVDSEMTLIQVTNWFANARRRLKNTVRKPGLTWSKRIKLFNKHASDTSDRLLGDGPSKDDTENHGLPNLHVSTPVVMPGWGYNHSWPIAPSTLENGEARLEVPPPPSPTYFPETSNSPKFKQTILHRYLSDSIEHQRNGYQPQTHRFANERTPPSVRCCESGSTSSYDHEDAFSCSPNSIGSDGNQTAFQDGCALYADYGQSYDMQGQGRWSSQHADVSYKTTDAEEIYWKEIIAAVVLTNMARAKLQQRPL</sequence>
<evidence type="ECO:0000256" key="1">
    <source>
        <dbReference type="ARBA" id="ARBA00004123"/>
    </source>
</evidence>
<evidence type="ECO:0000256" key="3">
    <source>
        <dbReference type="ARBA" id="ARBA00023125"/>
    </source>
</evidence>
<feature type="DNA-binding region" description="Homeobox" evidence="6">
    <location>
        <begin position="82"/>
        <end position="144"/>
    </location>
</feature>
<evidence type="ECO:0000256" key="4">
    <source>
        <dbReference type="ARBA" id="ARBA00023155"/>
    </source>
</evidence>
<dbReference type="RefSeq" id="XP_038072931.1">
    <property type="nucleotide sequence ID" value="XM_038217003.1"/>
</dbReference>
<organism evidence="9 10">
    <name type="scientific">Patiria miniata</name>
    <name type="common">Bat star</name>
    <name type="synonym">Asterina miniata</name>
    <dbReference type="NCBI Taxonomy" id="46514"/>
    <lineage>
        <taxon>Eukaryota</taxon>
        <taxon>Metazoa</taxon>
        <taxon>Echinodermata</taxon>
        <taxon>Eleutherozoa</taxon>
        <taxon>Asterozoa</taxon>
        <taxon>Asteroidea</taxon>
        <taxon>Valvatacea</taxon>
        <taxon>Valvatida</taxon>
        <taxon>Asterinidae</taxon>
        <taxon>Patiria</taxon>
    </lineage>
</organism>
<dbReference type="AlphaFoldDB" id="A0A914BA08"/>
<accession>A0A914BA08</accession>
<dbReference type="GO" id="GO:0005634">
    <property type="term" value="C:nucleus"/>
    <property type="evidence" value="ECO:0007669"/>
    <property type="project" value="UniProtKB-SubCell"/>
</dbReference>
<dbReference type="CDD" id="cd00086">
    <property type="entry name" value="homeodomain"/>
    <property type="match status" value="1"/>
</dbReference>
<dbReference type="InterPro" id="IPR017970">
    <property type="entry name" value="Homeobox_CS"/>
</dbReference>
<dbReference type="PANTHER" id="PTHR11211:SF3">
    <property type="entry name" value="HOMEOBOX PROTEIN MOHAWK"/>
    <property type="match status" value="1"/>
</dbReference>
<feature type="compositionally biased region" description="Basic residues" evidence="7">
    <location>
        <begin position="73"/>
        <end position="88"/>
    </location>
</feature>
<dbReference type="Proteomes" id="UP000887568">
    <property type="component" value="Unplaced"/>
</dbReference>
<dbReference type="OMA" id="THRFANE"/>
<proteinExistence type="inferred from homology"/>
<protein>
    <recommendedName>
        <fullName evidence="8">Homeobox domain-containing protein</fullName>
    </recommendedName>
</protein>
<dbReference type="EnsemblMetazoa" id="XM_038217003.1">
    <property type="protein sequence ID" value="XP_038072931.1"/>
    <property type="gene ID" value="LOC119741250"/>
</dbReference>
<comment type="similarity">
    <text evidence="2">Belongs to the TALE/IRO homeobox family.</text>
</comment>
<keyword evidence="3 6" id="KW-0238">DNA-binding</keyword>
<dbReference type="GeneID" id="119741250"/>
<feature type="region of interest" description="Disordered" evidence="7">
    <location>
        <begin position="73"/>
        <end position="94"/>
    </location>
</feature>
<dbReference type="PANTHER" id="PTHR11211">
    <property type="entry name" value="IROQUOIS-CLASS HOMEODOMAIN PROTEIN IRX"/>
    <property type="match status" value="1"/>
</dbReference>
<dbReference type="SMART" id="SM00389">
    <property type="entry name" value="HOX"/>
    <property type="match status" value="1"/>
</dbReference>
<comment type="subcellular location">
    <subcellularLocation>
        <location evidence="1 6">Nucleus</location>
    </subcellularLocation>
</comment>
<dbReference type="OrthoDB" id="21495at2759"/>
<dbReference type="SUPFAM" id="SSF46689">
    <property type="entry name" value="Homeodomain-like"/>
    <property type="match status" value="1"/>
</dbReference>
<evidence type="ECO:0000256" key="7">
    <source>
        <dbReference type="SAM" id="MobiDB-lite"/>
    </source>
</evidence>
<feature type="region of interest" description="Disordered" evidence="7">
    <location>
        <begin position="164"/>
        <end position="185"/>
    </location>
</feature>
<evidence type="ECO:0000259" key="8">
    <source>
        <dbReference type="PROSITE" id="PS50071"/>
    </source>
</evidence>
<feature type="domain" description="Homeobox" evidence="8">
    <location>
        <begin position="80"/>
        <end position="143"/>
    </location>
</feature>
<reference evidence="9" key="1">
    <citation type="submission" date="2022-11" db="UniProtKB">
        <authorList>
            <consortium name="EnsemblMetazoa"/>
        </authorList>
    </citation>
    <scope>IDENTIFICATION</scope>
</reference>
<evidence type="ECO:0000256" key="5">
    <source>
        <dbReference type="ARBA" id="ARBA00023242"/>
    </source>
</evidence>
<evidence type="ECO:0000256" key="6">
    <source>
        <dbReference type="PROSITE-ProRule" id="PRU00108"/>
    </source>
</evidence>
<dbReference type="InterPro" id="IPR001356">
    <property type="entry name" value="HD"/>
</dbReference>
<evidence type="ECO:0000256" key="2">
    <source>
        <dbReference type="ARBA" id="ARBA00008446"/>
    </source>
</evidence>
<dbReference type="Gene3D" id="1.10.10.60">
    <property type="entry name" value="Homeodomain-like"/>
    <property type="match status" value="1"/>
</dbReference>
<dbReference type="GO" id="GO:0048468">
    <property type="term" value="P:cell development"/>
    <property type="evidence" value="ECO:0007669"/>
    <property type="project" value="TreeGrafter"/>
</dbReference>
<keyword evidence="5 6" id="KW-0539">Nucleus</keyword>
<name>A0A914BA08_PATMI</name>
<feature type="compositionally biased region" description="Basic and acidic residues" evidence="7">
    <location>
        <begin position="164"/>
        <end position="181"/>
    </location>
</feature>
<dbReference type="PROSITE" id="PS00027">
    <property type="entry name" value="HOMEOBOX_1"/>
    <property type="match status" value="1"/>
</dbReference>
<keyword evidence="4 6" id="KW-0371">Homeobox</keyword>
<evidence type="ECO:0000313" key="10">
    <source>
        <dbReference type="Proteomes" id="UP000887568"/>
    </source>
</evidence>
<evidence type="ECO:0000313" key="9">
    <source>
        <dbReference type="EnsemblMetazoa" id="XP_038072931.1"/>
    </source>
</evidence>
<dbReference type="Pfam" id="PF05920">
    <property type="entry name" value="Homeobox_KN"/>
    <property type="match status" value="1"/>
</dbReference>
<dbReference type="PROSITE" id="PS50071">
    <property type="entry name" value="HOMEOBOX_2"/>
    <property type="match status" value="1"/>
</dbReference>
<dbReference type="InterPro" id="IPR009057">
    <property type="entry name" value="Homeodomain-like_sf"/>
</dbReference>
<dbReference type="InterPro" id="IPR008422">
    <property type="entry name" value="KN_HD"/>
</dbReference>